<evidence type="ECO:0000313" key="8">
    <source>
        <dbReference type="Proteomes" id="UP000602647"/>
    </source>
</evidence>
<dbReference type="GO" id="GO:0019284">
    <property type="term" value="P:L-methionine salvage from S-adenosylmethionine"/>
    <property type="evidence" value="ECO:0007669"/>
    <property type="project" value="TreeGrafter"/>
</dbReference>
<evidence type="ECO:0000256" key="1">
    <source>
        <dbReference type="ARBA" id="ARBA00004945"/>
    </source>
</evidence>
<dbReference type="EMBL" id="JACRYT010000005">
    <property type="protein sequence ID" value="MBC6679512.1"/>
    <property type="molecule type" value="Genomic_DNA"/>
</dbReference>
<evidence type="ECO:0000313" key="7">
    <source>
        <dbReference type="EMBL" id="MBC6679512.1"/>
    </source>
</evidence>
<dbReference type="PANTHER" id="PTHR46832">
    <property type="entry name" value="5'-METHYLTHIOADENOSINE/S-ADENOSYLHOMOCYSTEINE NUCLEOSIDASE"/>
    <property type="match status" value="1"/>
</dbReference>
<keyword evidence="8" id="KW-1185">Reference proteome</keyword>
<comment type="caution">
    <text evidence="7">The sequence shown here is derived from an EMBL/GenBank/DDBJ whole genome shotgun (WGS) entry which is preliminary data.</text>
</comment>
<dbReference type="NCBIfam" id="NF004079">
    <property type="entry name" value="PRK05584.1"/>
    <property type="match status" value="1"/>
</dbReference>
<keyword evidence="7" id="KW-0326">Glycosidase</keyword>
<accession>A0A923SQD5</accession>
<dbReference type="PANTHER" id="PTHR46832:SF1">
    <property type="entry name" value="5'-METHYLTHIOADENOSINE_S-ADENOSYLHOMOCYSTEINE NUCLEOSIDASE"/>
    <property type="match status" value="1"/>
</dbReference>
<dbReference type="AlphaFoldDB" id="A0A923SQD5"/>
<dbReference type="RefSeq" id="WP_187302620.1">
    <property type="nucleotide sequence ID" value="NZ_JACRYT010000005.1"/>
</dbReference>
<organism evidence="7 8">
    <name type="scientific">Zhenpiania hominis</name>
    <dbReference type="NCBI Taxonomy" id="2763644"/>
    <lineage>
        <taxon>Bacteria</taxon>
        <taxon>Bacillati</taxon>
        <taxon>Bacillota</taxon>
        <taxon>Clostridia</taxon>
        <taxon>Peptostreptococcales</taxon>
        <taxon>Anaerovoracaceae</taxon>
        <taxon>Zhenpiania</taxon>
    </lineage>
</organism>
<sequence length="227" mass="24872">MKRIGILCAGDAELAPYLTKTEKQPIAEAAMLKFYRGRIKGKEIIAVSSGVCKVNAAIAAQLLIDRFHADCIINSGTAGGMSKTVRIFDTIIARRTVYHDVARDILTDFHPYLPSVFFPSSPQLLDAAERCRPQVKTPLLFGTIVTGETFVTKETQRDRINAKFEPLAVDMESAAVAHVCYVNQIPFLAVRTITDTPEFSGLAHFEQNCKTAAEIAAAVVSELIGWI</sequence>
<dbReference type="GO" id="GO:0005829">
    <property type="term" value="C:cytosol"/>
    <property type="evidence" value="ECO:0007669"/>
    <property type="project" value="TreeGrafter"/>
</dbReference>
<dbReference type="Pfam" id="PF01048">
    <property type="entry name" value="PNP_UDP_1"/>
    <property type="match status" value="1"/>
</dbReference>
<evidence type="ECO:0000256" key="2">
    <source>
        <dbReference type="ARBA" id="ARBA00011974"/>
    </source>
</evidence>
<gene>
    <name evidence="7" type="ORF">H9L42_06695</name>
</gene>
<evidence type="ECO:0000256" key="3">
    <source>
        <dbReference type="ARBA" id="ARBA00022605"/>
    </source>
</evidence>
<keyword evidence="5" id="KW-0486">Methionine biosynthesis</keyword>
<evidence type="ECO:0000256" key="4">
    <source>
        <dbReference type="ARBA" id="ARBA00022801"/>
    </source>
</evidence>
<dbReference type="SUPFAM" id="SSF53167">
    <property type="entry name" value="Purine and uridine phosphorylases"/>
    <property type="match status" value="1"/>
</dbReference>
<dbReference type="GO" id="GO:0008930">
    <property type="term" value="F:methylthioadenosine nucleosidase activity"/>
    <property type="evidence" value="ECO:0007669"/>
    <property type="project" value="InterPro"/>
</dbReference>
<feature type="domain" description="Nucleoside phosphorylase" evidence="6">
    <location>
        <begin position="3"/>
        <end position="224"/>
    </location>
</feature>
<dbReference type="GO" id="GO:0019509">
    <property type="term" value="P:L-methionine salvage from methylthioadenosine"/>
    <property type="evidence" value="ECO:0007669"/>
    <property type="project" value="InterPro"/>
</dbReference>
<dbReference type="InterPro" id="IPR000845">
    <property type="entry name" value="Nucleoside_phosphorylase_d"/>
</dbReference>
<protein>
    <recommendedName>
        <fullName evidence="2">adenosylhomocysteine nucleosidase</fullName>
        <ecNumber evidence="2">3.2.2.9</ecNumber>
    </recommendedName>
</protein>
<name>A0A923SQD5_9FIRM</name>
<evidence type="ECO:0000256" key="5">
    <source>
        <dbReference type="ARBA" id="ARBA00023167"/>
    </source>
</evidence>
<dbReference type="EC" id="3.2.2.9" evidence="2"/>
<reference evidence="7" key="1">
    <citation type="submission" date="2020-08" db="EMBL/GenBank/DDBJ databases">
        <title>Genome public.</title>
        <authorList>
            <person name="Liu C."/>
            <person name="Sun Q."/>
        </authorList>
    </citation>
    <scope>NUCLEOTIDE SEQUENCE</scope>
    <source>
        <strain evidence="7">BX12</strain>
    </source>
</reference>
<evidence type="ECO:0000259" key="6">
    <source>
        <dbReference type="Pfam" id="PF01048"/>
    </source>
</evidence>
<dbReference type="InterPro" id="IPR035994">
    <property type="entry name" value="Nucleoside_phosphorylase_sf"/>
</dbReference>
<dbReference type="CDD" id="cd09008">
    <property type="entry name" value="MTAN"/>
    <property type="match status" value="1"/>
</dbReference>
<keyword evidence="4 7" id="KW-0378">Hydrolase</keyword>
<dbReference type="InterPro" id="IPR010049">
    <property type="entry name" value="MTA_SAH_Nsdase"/>
</dbReference>
<keyword evidence="3" id="KW-0028">Amino-acid biosynthesis</keyword>
<dbReference type="Gene3D" id="3.40.50.1580">
    <property type="entry name" value="Nucleoside phosphorylase domain"/>
    <property type="match status" value="1"/>
</dbReference>
<dbReference type="GO" id="GO:0008782">
    <property type="term" value="F:adenosylhomocysteine nucleosidase activity"/>
    <property type="evidence" value="ECO:0007669"/>
    <property type="project" value="UniProtKB-EC"/>
</dbReference>
<proteinExistence type="predicted"/>
<dbReference type="Proteomes" id="UP000602647">
    <property type="component" value="Unassembled WGS sequence"/>
</dbReference>
<dbReference type="GO" id="GO:0009164">
    <property type="term" value="P:nucleoside catabolic process"/>
    <property type="evidence" value="ECO:0007669"/>
    <property type="project" value="InterPro"/>
</dbReference>
<comment type="pathway">
    <text evidence="1">Amino-acid biosynthesis; L-methionine biosynthesis via salvage pathway; S-methyl-5-thio-alpha-D-ribose 1-phosphate from S-methyl-5'-thioadenosine (hydrolase route): step 1/2.</text>
</comment>
<dbReference type="NCBIfam" id="TIGR01704">
    <property type="entry name" value="MTA_SAH-Nsdase"/>
    <property type="match status" value="1"/>
</dbReference>